<keyword evidence="1" id="KW-0732">Signal</keyword>
<gene>
    <name evidence="2" type="ORF">LA76x_4062</name>
</gene>
<dbReference type="Proteomes" id="UP000060787">
    <property type="component" value="Chromosome"/>
</dbReference>
<sequence length="216" mass="24718">MHRRIRQWSLACVFAAGFSIEAAAQENLIVFVGEKLSVEQFEPVREKNVILMDAVFKARYRVEQLVYGEYDGETIEFEAYDHYGVPPFSGFPHALLFVSRDGNRFYHQKYQFYPVFHTASGAWFGCGPVGESDLRDREGIAEAKPMPWSSDAYHPLKPEWSSKDRRKLFAREHFRIDGDKAYCLTGSPVDELFEVKKRTVLKARGMFGGDATKAAD</sequence>
<feature type="chain" id="PRO_5006597011" description="Secreted protein" evidence="1">
    <location>
        <begin position="25"/>
        <end position="216"/>
    </location>
</feature>
<name>A0A0S2FF78_LYSAN</name>
<dbReference type="STRING" id="84531.LA76x_4062"/>
<dbReference type="KEGG" id="lab:LA76x_4062"/>
<keyword evidence="3" id="KW-1185">Reference proteome</keyword>
<evidence type="ECO:0000256" key="1">
    <source>
        <dbReference type="SAM" id="SignalP"/>
    </source>
</evidence>
<proteinExistence type="predicted"/>
<feature type="signal peptide" evidence="1">
    <location>
        <begin position="1"/>
        <end position="24"/>
    </location>
</feature>
<evidence type="ECO:0008006" key="4">
    <source>
        <dbReference type="Google" id="ProtNLM"/>
    </source>
</evidence>
<evidence type="ECO:0000313" key="3">
    <source>
        <dbReference type="Proteomes" id="UP000060787"/>
    </source>
</evidence>
<evidence type="ECO:0000313" key="2">
    <source>
        <dbReference type="EMBL" id="ALN82178.1"/>
    </source>
</evidence>
<accession>A0A0S2FF78</accession>
<reference evidence="2 3" key="1">
    <citation type="journal article" date="2015" name="BMC Genomics">
        <title>Comparative genomics and metabolic profiling of the genus Lysobacter.</title>
        <authorList>
            <person name="de Bruijn I."/>
            <person name="Cheng X."/>
            <person name="de Jager V."/>
            <person name="Exposito R.G."/>
            <person name="Watrous J."/>
            <person name="Patel N."/>
            <person name="Postma J."/>
            <person name="Dorrestein P.C."/>
            <person name="Kobayashi D."/>
            <person name="Raaijmakers J.M."/>
        </authorList>
    </citation>
    <scope>NUCLEOTIDE SEQUENCE [LARGE SCALE GENOMIC DNA]</scope>
    <source>
        <strain evidence="2 3">76</strain>
    </source>
</reference>
<dbReference type="EMBL" id="CP011129">
    <property type="protein sequence ID" value="ALN82178.1"/>
    <property type="molecule type" value="Genomic_DNA"/>
</dbReference>
<dbReference type="AlphaFoldDB" id="A0A0S2FF78"/>
<organism evidence="2 3">
    <name type="scientific">Lysobacter antibioticus</name>
    <dbReference type="NCBI Taxonomy" id="84531"/>
    <lineage>
        <taxon>Bacteria</taxon>
        <taxon>Pseudomonadati</taxon>
        <taxon>Pseudomonadota</taxon>
        <taxon>Gammaproteobacteria</taxon>
        <taxon>Lysobacterales</taxon>
        <taxon>Lysobacteraceae</taxon>
        <taxon>Lysobacter</taxon>
    </lineage>
</organism>
<dbReference type="PATRIC" id="fig|84531.8.peg.4070"/>
<protein>
    <recommendedName>
        <fullName evidence="4">Secreted protein</fullName>
    </recommendedName>
</protein>